<evidence type="ECO:0000256" key="1">
    <source>
        <dbReference type="ARBA" id="ARBA00001936"/>
    </source>
</evidence>
<dbReference type="Gene3D" id="1.10.1410.10">
    <property type="match status" value="1"/>
</dbReference>
<dbReference type="EMBL" id="NWSH01000306">
    <property type="protein sequence ID" value="PCG77577.1"/>
    <property type="molecule type" value="Genomic_DNA"/>
</dbReference>
<dbReference type="InterPro" id="IPR054708">
    <property type="entry name" value="MTPAP-like_central"/>
</dbReference>
<keyword evidence="3" id="KW-0808">Transferase</keyword>
<evidence type="ECO:0000259" key="8">
    <source>
        <dbReference type="Pfam" id="PF22600"/>
    </source>
</evidence>
<dbReference type="CDD" id="cd05402">
    <property type="entry name" value="NT_PAP_TUTase"/>
    <property type="match status" value="1"/>
</dbReference>
<dbReference type="PANTHER" id="PTHR12271">
    <property type="entry name" value="POLY A POLYMERASE CID PAP -RELATED"/>
    <property type="match status" value="1"/>
</dbReference>
<protein>
    <submittedName>
        <fullName evidence="9">Uncharacterized protein</fullName>
    </submittedName>
</protein>
<evidence type="ECO:0000256" key="3">
    <source>
        <dbReference type="ARBA" id="ARBA00022679"/>
    </source>
</evidence>
<name>A0A2A4K011_HELVI</name>
<organism evidence="9">
    <name type="scientific">Heliothis virescens</name>
    <name type="common">Tobacco budworm moth</name>
    <dbReference type="NCBI Taxonomy" id="7102"/>
    <lineage>
        <taxon>Eukaryota</taxon>
        <taxon>Metazoa</taxon>
        <taxon>Ecdysozoa</taxon>
        <taxon>Arthropoda</taxon>
        <taxon>Hexapoda</taxon>
        <taxon>Insecta</taxon>
        <taxon>Pterygota</taxon>
        <taxon>Neoptera</taxon>
        <taxon>Endopterygota</taxon>
        <taxon>Lepidoptera</taxon>
        <taxon>Glossata</taxon>
        <taxon>Ditrysia</taxon>
        <taxon>Noctuoidea</taxon>
        <taxon>Noctuidae</taxon>
        <taxon>Heliothinae</taxon>
        <taxon>Heliothis</taxon>
    </lineage>
</organism>
<evidence type="ECO:0000256" key="6">
    <source>
        <dbReference type="SAM" id="MobiDB-lite"/>
    </source>
</evidence>
<dbReference type="SUPFAM" id="SSF81301">
    <property type="entry name" value="Nucleotidyltransferase"/>
    <property type="match status" value="1"/>
</dbReference>
<comment type="cofactor">
    <cofactor evidence="2">
        <name>Mg(2+)</name>
        <dbReference type="ChEBI" id="CHEBI:18420"/>
    </cofactor>
</comment>
<dbReference type="PANTHER" id="PTHR12271:SF66">
    <property type="entry name" value="TERMINAL URIDYLYLTRANSFERASE TAILOR"/>
    <property type="match status" value="1"/>
</dbReference>
<proteinExistence type="predicted"/>
<evidence type="ECO:0000256" key="5">
    <source>
        <dbReference type="ARBA" id="ARBA00022842"/>
    </source>
</evidence>
<dbReference type="GO" id="GO:1990817">
    <property type="term" value="F:poly(A) RNA polymerase activity"/>
    <property type="evidence" value="ECO:0007669"/>
    <property type="project" value="UniProtKB-ARBA"/>
</dbReference>
<dbReference type="Pfam" id="PF22600">
    <property type="entry name" value="MTPAP-like_central"/>
    <property type="match status" value="1"/>
</dbReference>
<dbReference type="GO" id="GO:0031123">
    <property type="term" value="P:RNA 3'-end processing"/>
    <property type="evidence" value="ECO:0007669"/>
    <property type="project" value="TreeGrafter"/>
</dbReference>
<evidence type="ECO:0000313" key="9">
    <source>
        <dbReference type="EMBL" id="PCG77577.1"/>
    </source>
</evidence>
<feature type="domain" description="Poly(A) RNA polymerase mitochondrial-like central palm" evidence="8">
    <location>
        <begin position="19"/>
        <end position="149"/>
    </location>
</feature>
<dbReference type="GO" id="GO:0046872">
    <property type="term" value="F:metal ion binding"/>
    <property type="evidence" value="ECO:0007669"/>
    <property type="project" value="UniProtKB-KW"/>
</dbReference>
<dbReference type="SUPFAM" id="SSF81631">
    <property type="entry name" value="PAP/OAS1 substrate-binding domain"/>
    <property type="match status" value="1"/>
</dbReference>
<dbReference type="AlphaFoldDB" id="A0A2A4K011"/>
<dbReference type="Pfam" id="PF03828">
    <property type="entry name" value="PAP_assoc"/>
    <property type="match status" value="1"/>
</dbReference>
<evidence type="ECO:0000256" key="4">
    <source>
        <dbReference type="ARBA" id="ARBA00022723"/>
    </source>
</evidence>
<dbReference type="STRING" id="7102.A0A2A4K011"/>
<gene>
    <name evidence="9" type="ORF">B5V51_6931</name>
</gene>
<feature type="domain" description="PAP-associated" evidence="7">
    <location>
        <begin position="235"/>
        <end position="308"/>
    </location>
</feature>
<dbReference type="Gene3D" id="3.30.460.10">
    <property type="entry name" value="Beta Polymerase, domain 2"/>
    <property type="match status" value="1"/>
</dbReference>
<evidence type="ECO:0000256" key="2">
    <source>
        <dbReference type="ARBA" id="ARBA00001946"/>
    </source>
</evidence>
<feature type="region of interest" description="Disordered" evidence="6">
    <location>
        <begin position="353"/>
        <end position="378"/>
    </location>
</feature>
<dbReference type="InterPro" id="IPR043519">
    <property type="entry name" value="NT_sf"/>
</dbReference>
<dbReference type="GO" id="GO:0050265">
    <property type="term" value="F:RNA uridylyltransferase activity"/>
    <property type="evidence" value="ECO:0007669"/>
    <property type="project" value="TreeGrafter"/>
</dbReference>
<sequence>MNWVDILDTSWLRFEGDFDTQVQEVLRYVRLTPDRVYGLKHLFDDIEEAFQHIAPGCQVMPFGSVVTGLGIKTSDADVFVALPDGHQPSVSHVVHAKNILYRYHRKFTQLFAITKAKVPIVKFFHVPTQFHCDVNFKSPAGVYNSKLLAFLLHMDERVLPLTILIKYWSKIHKFTGTNLLGNYALTMMVVFYLQLMNILPSVYELQRHIPPYYVDGWNTAFDDTMHSTTRNTDSLYQLMGGFFKCYSVFNFKDNIISPFLGRVISKKCMDSCDLPEEFSLYMDHVARDVRKRFKTTSKICIQDPFDHSRNCSVAVSERLADRIFAHIRFATNKFELNHSERFLKAILTQDPNSAHASAAPVPNKHVSNNKIQKQNRKKQKKVLQNGVKNLFNQYQNLAKGKR</sequence>
<evidence type="ECO:0000259" key="7">
    <source>
        <dbReference type="Pfam" id="PF03828"/>
    </source>
</evidence>
<reference evidence="9" key="1">
    <citation type="submission" date="2017-09" db="EMBL/GenBank/DDBJ databases">
        <title>Contemporary evolution of a Lepidopteran species, Heliothis virescens, in response to modern agricultural practices.</title>
        <authorList>
            <person name="Fritz M.L."/>
            <person name="Deyonke A.M."/>
            <person name="Papanicolaou A."/>
            <person name="Micinski S."/>
            <person name="Westbrook J."/>
            <person name="Gould F."/>
        </authorList>
    </citation>
    <scope>NUCLEOTIDE SEQUENCE [LARGE SCALE GENOMIC DNA]</scope>
    <source>
        <strain evidence="9">HvINT-</strain>
        <tissue evidence="9">Whole body</tissue>
    </source>
</reference>
<keyword evidence="5" id="KW-0460">Magnesium</keyword>
<keyword evidence="4" id="KW-0479">Metal-binding</keyword>
<dbReference type="InterPro" id="IPR002058">
    <property type="entry name" value="PAP_assoc"/>
</dbReference>
<comment type="cofactor">
    <cofactor evidence="1">
        <name>Mn(2+)</name>
        <dbReference type="ChEBI" id="CHEBI:29035"/>
    </cofactor>
</comment>
<accession>A0A2A4K011</accession>
<comment type="caution">
    <text evidence="9">The sequence shown here is derived from an EMBL/GenBank/DDBJ whole genome shotgun (WGS) entry which is preliminary data.</text>
</comment>